<organism evidence="2 3">
    <name type="scientific">Lyngbya aestuarii BL J</name>
    <dbReference type="NCBI Taxonomy" id="1348334"/>
    <lineage>
        <taxon>Bacteria</taxon>
        <taxon>Bacillati</taxon>
        <taxon>Cyanobacteriota</taxon>
        <taxon>Cyanophyceae</taxon>
        <taxon>Oscillatoriophycideae</taxon>
        <taxon>Oscillatoriales</taxon>
        <taxon>Microcoleaceae</taxon>
        <taxon>Lyngbya</taxon>
    </lineage>
</organism>
<sequence>MPKTQPQPNKTRRQILILGGLAGSGFAAATLSKNWWHRFLLPKAYSLNSSNSTQKFETVTVNEKGEIINRSQHQAEVMTENLGNRISLEMVKIPPGRFLMGSPETETGRRDDESPQHYVDVPEFFMGKYPVTQAQWQVVMGNNPSNFQGASRPVEKVSWNDATEFCQKLSQITGKKYSLPSESKWEYGARAGTTTPFYFGETITSELANYDGRHITYADAPPGIYREETTDVGIFPPNAFGLYDMHGNVFEWCADVWHDNYQGAPTDGSVWLNGNENSSPQRGGSWFSNPYNCRSARRGIGDTGPISLRVDGFRVVCDAGRTL</sequence>
<comment type="caution">
    <text evidence="2">The sequence shown here is derived from an EMBL/GenBank/DDBJ whole genome shotgun (WGS) entry which is preliminary data.</text>
</comment>
<evidence type="ECO:0000313" key="3">
    <source>
        <dbReference type="Proteomes" id="UP000017127"/>
    </source>
</evidence>
<keyword evidence="3" id="KW-1185">Reference proteome</keyword>
<dbReference type="Gene3D" id="3.90.1580.10">
    <property type="entry name" value="paralog of FGE (formylglycine-generating enzyme)"/>
    <property type="match status" value="1"/>
</dbReference>
<dbReference type="SUPFAM" id="SSF56436">
    <property type="entry name" value="C-type lectin-like"/>
    <property type="match status" value="1"/>
</dbReference>
<reference evidence="2 3" key="1">
    <citation type="journal article" date="2013" name="Front. Microbiol.">
        <title>Comparative genomic analyses of the cyanobacterium, Lyngbya aestuarii BL J, a powerful hydrogen producer.</title>
        <authorList>
            <person name="Kothari A."/>
            <person name="Vaughn M."/>
            <person name="Garcia-Pichel F."/>
        </authorList>
    </citation>
    <scope>NUCLEOTIDE SEQUENCE [LARGE SCALE GENOMIC DNA]</scope>
    <source>
        <strain evidence="2 3">BL J</strain>
    </source>
</reference>
<dbReference type="PANTHER" id="PTHR23150:SF19">
    <property type="entry name" value="FORMYLGLYCINE-GENERATING ENZYME"/>
    <property type="match status" value="1"/>
</dbReference>
<dbReference type="PATRIC" id="fig|1348334.3.peg.2113"/>
<accession>U7QKJ4</accession>
<proteinExistence type="predicted"/>
<dbReference type="EMBL" id="AUZM01000017">
    <property type="protein sequence ID" value="ERT07812.1"/>
    <property type="molecule type" value="Genomic_DNA"/>
</dbReference>
<dbReference type="InterPro" id="IPR042095">
    <property type="entry name" value="SUMF_sf"/>
</dbReference>
<dbReference type="PANTHER" id="PTHR23150">
    <property type="entry name" value="SULFATASE MODIFYING FACTOR 1, 2"/>
    <property type="match status" value="1"/>
</dbReference>
<evidence type="ECO:0000259" key="1">
    <source>
        <dbReference type="Pfam" id="PF03781"/>
    </source>
</evidence>
<dbReference type="InterPro" id="IPR016187">
    <property type="entry name" value="CTDL_fold"/>
</dbReference>
<dbReference type="AlphaFoldDB" id="U7QKJ4"/>
<evidence type="ECO:0000313" key="2">
    <source>
        <dbReference type="EMBL" id="ERT07812.1"/>
    </source>
</evidence>
<gene>
    <name evidence="2" type="ORF">M595_2178</name>
</gene>
<name>U7QKJ4_9CYAN</name>
<dbReference type="Pfam" id="PF03781">
    <property type="entry name" value="FGE-sulfatase"/>
    <property type="match status" value="1"/>
</dbReference>
<protein>
    <submittedName>
        <fullName evidence="2">Formylglycine-generating sulfatase enzyme family protein</fullName>
    </submittedName>
</protein>
<dbReference type="OrthoDB" id="569031at2"/>
<dbReference type="InterPro" id="IPR051043">
    <property type="entry name" value="Sulfatase_Mod_Factor_Kinase"/>
</dbReference>
<dbReference type="Proteomes" id="UP000017127">
    <property type="component" value="Unassembled WGS sequence"/>
</dbReference>
<dbReference type="GO" id="GO:0120147">
    <property type="term" value="F:formylglycine-generating oxidase activity"/>
    <property type="evidence" value="ECO:0007669"/>
    <property type="project" value="TreeGrafter"/>
</dbReference>
<dbReference type="InterPro" id="IPR005532">
    <property type="entry name" value="SUMF_dom"/>
</dbReference>
<feature type="domain" description="Sulfatase-modifying factor enzyme-like" evidence="1">
    <location>
        <begin position="89"/>
        <end position="316"/>
    </location>
</feature>